<dbReference type="InterPro" id="IPR013025">
    <property type="entry name" value="Ribosomal_uL23-like"/>
</dbReference>
<protein>
    <submittedName>
        <fullName evidence="4">Uncharacterized protein</fullName>
    </submittedName>
</protein>
<evidence type="ECO:0000256" key="1">
    <source>
        <dbReference type="ARBA" id="ARBA00006700"/>
    </source>
</evidence>
<feature type="non-terminal residue" evidence="4">
    <location>
        <position position="1"/>
    </location>
</feature>
<accession>A0AAV0BN79</accession>
<proteinExistence type="inferred from homology"/>
<dbReference type="AlphaFoldDB" id="A0AAV0BN79"/>
<name>A0AAV0BN79_PHAPC</name>
<dbReference type="Gene3D" id="3.30.70.330">
    <property type="match status" value="1"/>
</dbReference>
<dbReference type="GO" id="GO:1990904">
    <property type="term" value="C:ribonucleoprotein complex"/>
    <property type="evidence" value="ECO:0007669"/>
    <property type="project" value="UniProtKB-KW"/>
</dbReference>
<dbReference type="EMBL" id="CALTRL010006005">
    <property type="protein sequence ID" value="CAH7688700.1"/>
    <property type="molecule type" value="Genomic_DNA"/>
</dbReference>
<keyword evidence="5" id="KW-1185">Reference proteome</keyword>
<comment type="similarity">
    <text evidence="1">Belongs to the universal ribosomal protein uL23 family.</text>
</comment>
<gene>
    <name evidence="4" type="ORF">PPACK8108_LOCUS23699</name>
</gene>
<evidence type="ECO:0000313" key="5">
    <source>
        <dbReference type="Proteomes" id="UP001153365"/>
    </source>
</evidence>
<dbReference type="SUPFAM" id="SSF54189">
    <property type="entry name" value="Ribosomal proteins S24e, L23 and L15e"/>
    <property type="match status" value="1"/>
</dbReference>
<dbReference type="InterPro" id="IPR012678">
    <property type="entry name" value="Ribosomal_uL23/eL15/eS24_sf"/>
</dbReference>
<dbReference type="InterPro" id="IPR012677">
    <property type="entry name" value="Nucleotide-bd_a/b_plait_sf"/>
</dbReference>
<dbReference type="GO" id="GO:0006412">
    <property type="term" value="P:translation"/>
    <property type="evidence" value="ECO:0007669"/>
    <property type="project" value="InterPro"/>
</dbReference>
<dbReference type="PANTHER" id="PTHR11620">
    <property type="entry name" value="60S RIBOSOMAL PROTEIN L23A"/>
    <property type="match status" value="1"/>
</dbReference>
<organism evidence="4 5">
    <name type="scientific">Phakopsora pachyrhizi</name>
    <name type="common">Asian soybean rust disease fungus</name>
    <dbReference type="NCBI Taxonomy" id="170000"/>
    <lineage>
        <taxon>Eukaryota</taxon>
        <taxon>Fungi</taxon>
        <taxon>Dikarya</taxon>
        <taxon>Basidiomycota</taxon>
        <taxon>Pucciniomycotina</taxon>
        <taxon>Pucciniomycetes</taxon>
        <taxon>Pucciniales</taxon>
        <taxon>Phakopsoraceae</taxon>
        <taxon>Phakopsora</taxon>
    </lineage>
</organism>
<dbReference type="GO" id="GO:0003735">
    <property type="term" value="F:structural constituent of ribosome"/>
    <property type="evidence" value="ECO:0007669"/>
    <property type="project" value="InterPro"/>
</dbReference>
<comment type="caution">
    <text evidence="4">The sequence shown here is derived from an EMBL/GenBank/DDBJ whole genome shotgun (WGS) entry which is preliminary data.</text>
</comment>
<keyword evidence="3" id="KW-0687">Ribonucleoprotein</keyword>
<sequence length="60" mass="6855">TSVPHAPRMDVYRTIVQSLNTKHAMKKIKDKNHLLFIVDNKTNKKTISEAVNKLIDVTPL</sequence>
<reference evidence="4" key="1">
    <citation type="submission" date="2022-06" db="EMBL/GenBank/DDBJ databases">
        <authorList>
            <consortium name="SYNGENTA / RWTH Aachen University"/>
        </authorList>
    </citation>
    <scope>NUCLEOTIDE SEQUENCE</scope>
</reference>
<evidence type="ECO:0000313" key="4">
    <source>
        <dbReference type="EMBL" id="CAH7688700.1"/>
    </source>
</evidence>
<evidence type="ECO:0000256" key="3">
    <source>
        <dbReference type="ARBA" id="ARBA00023274"/>
    </source>
</evidence>
<keyword evidence="2" id="KW-0689">Ribosomal protein</keyword>
<dbReference type="Proteomes" id="UP001153365">
    <property type="component" value="Unassembled WGS sequence"/>
</dbReference>
<evidence type="ECO:0000256" key="2">
    <source>
        <dbReference type="ARBA" id="ARBA00022980"/>
    </source>
</evidence>
<dbReference type="GO" id="GO:0005840">
    <property type="term" value="C:ribosome"/>
    <property type="evidence" value="ECO:0007669"/>
    <property type="project" value="UniProtKB-KW"/>
</dbReference>